<dbReference type="AlphaFoldDB" id="A0A7S0FQP5"/>
<evidence type="ECO:0000256" key="1">
    <source>
        <dbReference type="SAM" id="SignalP"/>
    </source>
</evidence>
<proteinExistence type="predicted"/>
<feature type="chain" id="PRO_5030799678" evidence="1">
    <location>
        <begin position="16"/>
        <end position="130"/>
    </location>
</feature>
<evidence type="ECO:0000313" key="2">
    <source>
        <dbReference type="EMBL" id="CAD8375088.1"/>
    </source>
</evidence>
<protein>
    <submittedName>
        <fullName evidence="2">Uncharacterized protein</fullName>
    </submittedName>
</protein>
<keyword evidence="1" id="KW-0732">Signal</keyword>
<sequence>MKLLLFAATFGFASAFNASLERRAPSRYTLLRASQMEQFERAVECAENFGYCNLDELEALSADLEEYNGNFFEHSTDEEVLAKEVGDRKDVADILKLQSELRLRMNYLEDANLFAEDVHKETERFPEQAW</sequence>
<accession>A0A7S0FQP5</accession>
<reference evidence="2" key="1">
    <citation type="submission" date="2021-01" db="EMBL/GenBank/DDBJ databases">
        <authorList>
            <person name="Corre E."/>
            <person name="Pelletier E."/>
            <person name="Niang G."/>
            <person name="Scheremetjew M."/>
            <person name="Finn R."/>
            <person name="Kale V."/>
            <person name="Holt S."/>
            <person name="Cochrane G."/>
            <person name="Meng A."/>
            <person name="Brown T."/>
            <person name="Cohen L."/>
        </authorList>
    </citation>
    <scope>NUCLEOTIDE SEQUENCE</scope>
    <source>
        <strain evidence="2">CCMP3303</strain>
    </source>
</reference>
<dbReference type="EMBL" id="HBEJ01014165">
    <property type="protein sequence ID" value="CAD8375088.1"/>
    <property type="molecule type" value="Transcribed_RNA"/>
</dbReference>
<gene>
    <name evidence="2" type="ORF">MPOL1434_LOCUS8305</name>
</gene>
<name>A0A7S0FQP5_9STRA</name>
<organism evidence="2">
    <name type="scientific">Minutocellus polymorphus</name>
    <dbReference type="NCBI Taxonomy" id="265543"/>
    <lineage>
        <taxon>Eukaryota</taxon>
        <taxon>Sar</taxon>
        <taxon>Stramenopiles</taxon>
        <taxon>Ochrophyta</taxon>
        <taxon>Bacillariophyta</taxon>
        <taxon>Mediophyceae</taxon>
        <taxon>Cymatosirophycidae</taxon>
        <taxon>Cymatosirales</taxon>
        <taxon>Cymatosiraceae</taxon>
        <taxon>Minutocellus</taxon>
    </lineage>
</organism>
<feature type="signal peptide" evidence="1">
    <location>
        <begin position="1"/>
        <end position="15"/>
    </location>
</feature>